<gene>
    <name evidence="1" type="ORF">NLG97_g9914</name>
</gene>
<comment type="caution">
    <text evidence="1">The sequence shown here is derived from an EMBL/GenBank/DDBJ whole genome shotgun (WGS) entry which is preliminary data.</text>
</comment>
<accession>A0ACC1QF64</accession>
<evidence type="ECO:0000313" key="2">
    <source>
        <dbReference type="Proteomes" id="UP001148737"/>
    </source>
</evidence>
<dbReference type="Proteomes" id="UP001148737">
    <property type="component" value="Unassembled WGS sequence"/>
</dbReference>
<keyword evidence="2" id="KW-1185">Reference proteome</keyword>
<reference evidence="1" key="1">
    <citation type="submission" date="2022-07" db="EMBL/GenBank/DDBJ databases">
        <title>Genome Sequence of Lecanicillium saksenae.</title>
        <authorList>
            <person name="Buettner E."/>
        </authorList>
    </citation>
    <scope>NUCLEOTIDE SEQUENCE</scope>
    <source>
        <strain evidence="1">VT-O1</strain>
    </source>
</reference>
<organism evidence="1 2">
    <name type="scientific">Lecanicillium saksenae</name>
    <dbReference type="NCBI Taxonomy" id="468837"/>
    <lineage>
        <taxon>Eukaryota</taxon>
        <taxon>Fungi</taxon>
        <taxon>Dikarya</taxon>
        <taxon>Ascomycota</taxon>
        <taxon>Pezizomycotina</taxon>
        <taxon>Sordariomycetes</taxon>
        <taxon>Hypocreomycetidae</taxon>
        <taxon>Hypocreales</taxon>
        <taxon>Cordycipitaceae</taxon>
        <taxon>Lecanicillium</taxon>
    </lineage>
</organism>
<evidence type="ECO:0000313" key="1">
    <source>
        <dbReference type="EMBL" id="KAJ3474284.1"/>
    </source>
</evidence>
<dbReference type="EMBL" id="JANAKD010002222">
    <property type="protein sequence ID" value="KAJ3474284.1"/>
    <property type="molecule type" value="Genomic_DNA"/>
</dbReference>
<protein>
    <submittedName>
        <fullName evidence="1">Uncharacterized protein</fullName>
    </submittedName>
</protein>
<proteinExistence type="predicted"/>
<sequence>MLSKQSLAGASLALSQLFSITLAQGPYDPGLPIPRISDNSLASPEVADFFFGFYTAKSEHNISRFMTFFDPVTASYADVSLGAQFRNVSALRDGFTGVFADMQPGSIAYPLQVVGDMDSAIVASVDTPGMYGTEVRLLSVFDFKDGKITRALDLWDGRKSPIIEGRGQDEYFDNLGLDNVHTSPDPSMQALVSKLNSFLSKGDAAGAQSLFSYNAELVDSTLRTRLVGQLAIGRYLQRAVSLLPYGEGATLRHVVGKGKGGGYEWKSVQGRGIYGLSLIELDEKGLIKRYVTLWDGSRVRDRQLKSLNALSLE</sequence>
<name>A0ACC1QF64_9HYPO</name>